<organism evidence="2 3">
    <name type="scientific">Aspergillus avenaceus</name>
    <dbReference type="NCBI Taxonomy" id="36643"/>
    <lineage>
        <taxon>Eukaryota</taxon>
        <taxon>Fungi</taxon>
        <taxon>Dikarya</taxon>
        <taxon>Ascomycota</taxon>
        <taxon>Pezizomycotina</taxon>
        <taxon>Eurotiomycetes</taxon>
        <taxon>Eurotiomycetidae</taxon>
        <taxon>Eurotiales</taxon>
        <taxon>Aspergillaceae</taxon>
        <taxon>Aspergillus</taxon>
        <taxon>Aspergillus subgen. Circumdati</taxon>
    </lineage>
</organism>
<dbReference type="AlphaFoldDB" id="A0A5N6TZX0"/>
<protein>
    <submittedName>
        <fullName evidence="2">Uncharacterized protein</fullName>
    </submittedName>
</protein>
<dbReference type="EMBL" id="ML742067">
    <property type="protein sequence ID" value="KAE8151649.1"/>
    <property type="molecule type" value="Genomic_DNA"/>
</dbReference>
<dbReference type="Proteomes" id="UP000325780">
    <property type="component" value="Unassembled WGS sequence"/>
</dbReference>
<keyword evidence="3" id="KW-1185">Reference proteome</keyword>
<dbReference type="OrthoDB" id="4509688at2759"/>
<sequence length="295" mass="32028">MTYDAMNNANFPFDLEQSFFPDFHPGLLPDGYDALNEFDFEELARTFAPVGKSDEGADAFAKLGLELNYPVVAERECAVKNDSCSEKGYTALDSLLRSTSQLATQRALYMTTPQTISAALDNTSSPHHNPLYLHSFDDCSSPATITSQHFSSSGSEGDWEEIAPRTPIGASNNKKRKLDGDLETMASMVYPSQALTPDELGSLPELELSQGPGQHKRRRSTTVDSQSTVEDLTPLEMPDGSTRFTANWLPVDPSGGFTIGMPEDKSASHYAAYESSAGSDPMAEIGREAFLSVGD</sequence>
<feature type="compositionally biased region" description="Polar residues" evidence="1">
    <location>
        <begin position="144"/>
        <end position="155"/>
    </location>
</feature>
<reference evidence="2 3" key="1">
    <citation type="submission" date="2019-04" db="EMBL/GenBank/DDBJ databases">
        <title>Friends and foes A comparative genomics study of 23 Aspergillus species from section Flavi.</title>
        <authorList>
            <consortium name="DOE Joint Genome Institute"/>
            <person name="Kjaerbolling I."/>
            <person name="Vesth T."/>
            <person name="Frisvad J.C."/>
            <person name="Nybo J.L."/>
            <person name="Theobald S."/>
            <person name="Kildgaard S."/>
            <person name="Isbrandt T."/>
            <person name="Kuo A."/>
            <person name="Sato A."/>
            <person name="Lyhne E.K."/>
            <person name="Kogle M.E."/>
            <person name="Wiebenga A."/>
            <person name="Kun R.S."/>
            <person name="Lubbers R.J."/>
            <person name="Makela M.R."/>
            <person name="Barry K."/>
            <person name="Chovatia M."/>
            <person name="Clum A."/>
            <person name="Daum C."/>
            <person name="Haridas S."/>
            <person name="He G."/>
            <person name="LaButti K."/>
            <person name="Lipzen A."/>
            <person name="Mondo S."/>
            <person name="Riley R."/>
            <person name="Salamov A."/>
            <person name="Simmons B.A."/>
            <person name="Magnuson J.K."/>
            <person name="Henrissat B."/>
            <person name="Mortensen U.H."/>
            <person name="Larsen T.O."/>
            <person name="Devries R.P."/>
            <person name="Grigoriev I.V."/>
            <person name="Machida M."/>
            <person name="Baker S.E."/>
            <person name="Andersen M.R."/>
        </authorList>
    </citation>
    <scope>NUCLEOTIDE SEQUENCE [LARGE SCALE GENOMIC DNA]</scope>
    <source>
        <strain evidence="2 3">IBT 18842</strain>
    </source>
</reference>
<proteinExistence type="predicted"/>
<evidence type="ECO:0000256" key="1">
    <source>
        <dbReference type="SAM" id="MobiDB-lite"/>
    </source>
</evidence>
<feature type="region of interest" description="Disordered" evidence="1">
    <location>
        <begin position="195"/>
        <end position="247"/>
    </location>
</feature>
<accession>A0A5N6TZX0</accession>
<name>A0A5N6TZX0_ASPAV</name>
<gene>
    <name evidence="2" type="ORF">BDV25DRAFT_138675</name>
</gene>
<evidence type="ECO:0000313" key="2">
    <source>
        <dbReference type="EMBL" id="KAE8151649.1"/>
    </source>
</evidence>
<feature type="region of interest" description="Disordered" evidence="1">
    <location>
        <begin position="144"/>
        <end position="176"/>
    </location>
</feature>
<evidence type="ECO:0000313" key="3">
    <source>
        <dbReference type="Proteomes" id="UP000325780"/>
    </source>
</evidence>